<dbReference type="PANTHER" id="PTHR42760:SF133">
    <property type="entry name" value="3-OXOACYL-[ACYL-CARRIER-PROTEIN] REDUCTASE"/>
    <property type="match status" value="1"/>
</dbReference>
<name>B8KWS3_9GAMM</name>
<dbReference type="FunFam" id="3.40.50.720:FF:000084">
    <property type="entry name" value="Short-chain dehydrogenase reductase"/>
    <property type="match status" value="1"/>
</dbReference>
<dbReference type="EMBL" id="DS999411">
    <property type="protein sequence ID" value="EED34195.1"/>
    <property type="molecule type" value="Genomic_DNA"/>
</dbReference>
<dbReference type="CDD" id="cd05233">
    <property type="entry name" value="SDR_c"/>
    <property type="match status" value="1"/>
</dbReference>
<dbReference type="NCBIfam" id="NF005559">
    <property type="entry name" value="PRK07231.1"/>
    <property type="match status" value="1"/>
</dbReference>
<dbReference type="Gene3D" id="3.40.50.720">
    <property type="entry name" value="NAD(P)-binding Rossmann-like Domain"/>
    <property type="match status" value="1"/>
</dbReference>
<dbReference type="RefSeq" id="WP_009018943.1">
    <property type="nucleotide sequence ID" value="NZ_DS999411.1"/>
</dbReference>
<dbReference type="SUPFAM" id="SSF51735">
    <property type="entry name" value="NAD(P)-binding Rossmann-fold domains"/>
    <property type="match status" value="1"/>
</dbReference>
<dbReference type="PANTHER" id="PTHR42760">
    <property type="entry name" value="SHORT-CHAIN DEHYDROGENASES/REDUCTASES FAMILY MEMBER"/>
    <property type="match status" value="1"/>
</dbReference>
<proteinExistence type="inferred from homology"/>
<dbReference type="PRINTS" id="PR00080">
    <property type="entry name" value="SDRFAMILY"/>
</dbReference>
<dbReference type="AlphaFoldDB" id="B8KWS3"/>
<gene>
    <name evidence="3" type="ORF">NOR51B_132</name>
</gene>
<dbReference type="HOGENOM" id="CLU_010194_1_0_6"/>
<accession>B8KWS3</accession>
<dbReference type="InterPro" id="IPR020904">
    <property type="entry name" value="Sc_DH/Rdtase_CS"/>
</dbReference>
<organism evidence="3 4">
    <name type="scientific">Luminiphilus syltensis NOR5-1B</name>
    <dbReference type="NCBI Taxonomy" id="565045"/>
    <lineage>
        <taxon>Bacteria</taxon>
        <taxon>Pseudomonadati</taxon>
        <taxon>Pseudomonadota</taxon>
        <taxon>Gammaproteobacteria</taxon>
        <taxon>Cellvibrionales</taxon>
        <taxon>Halieaceae</taxon>
        <taxon>Luminiphilus</taxon>
    </lineage>
</organism>
<comment type="similarity">
    <text evidence="1">Belongs to the short-chain dehydrogenases/reductases (SDR) family.</text>
</comment>
<dbReference type="PROSITE" id="PS00061">
    <property type="entry name" value="ADH_SHORT"/>
    <property type="match status" value="1"/>
</dbReference>
<sequence>MFENKRVLVTGSSRGIGFAIVKAFLEAGARVAVNGRTAESTESAIAKLGGGDQLMPIPGDVSSVAGCEAIVATAIESLGGMDILVNNAGIDIGASLEEGDEAVWDAIMNINLKGTYFCSRAAVKALRESCGNIVNVGSDSSFMGTADMSIYCASKGGVLMLARAWSRELAPDIRVNCVCPGFVDTDMVRRDYIDQADDPEELLSQVEDYAALKRLGRPEEIAAAVLYLASEQAGFVTGSALSIDGGLTAGY</sequence>
<protein>
    <submittedName>
        <fullName evidence="3">Bacilysin biosynthesis oxidoreductase BacC</fullName>
    </submittedName>
</protein>
<dbReference type="Proteomes" id="UP000004699">
    <property type="component" value="Unassembled WGS sequence"/>
</dbReference>
<evidence type="ECO:0000256" key="1">
    <source>
        <dbReference type="ARBA" id="ARBA00006484"/>
    </source>
</evidence>
<dbReference type="OrthoDB" id="5725272at2"/>
<dbReference type="InterPro" id="IPR002347">
    <property type="entry name" value="SDR_fam"/>
</dbReference>
<dbReference type="InterPro" id="IPR036291">
    <property type="entry name" value="NAD(P)-bd_dom_sf"/>
</dbReference>
<dbReference type="eggNOG" id="COG1028">
    <property type="taxonomic scope" value="Bacteria"/>
</dbReference>
<dbReference type="PRINTS" id="PR00081">
    <property type="entry name" value="GDHRDH"/>
</dbReference>
<keyword evidence="2" id="KW-0560">Oxidoreductase</keyword>
<evidence type="ECO:0000313" key="4">
    <source>
        <dbReference type="Proteomes" id="UP000004699"/>
    </source>
</evidence>
<dbReference type="GO" id="GO:0016616">
    <property type="term" value="F:oxidoreductase activity, acting on the CH-OH group of donors, NAD or NADP as acceptor"/>
    <property type="evidence" value="ECO:0007669"/>
    <property type="project" value="TreeGrafter"/>
</dbReference>
<dbReference type="STRING" id="565045.NOR51B_132"/>
<evidence type="ECO:0000313" key="3">
    <source>
        <dbReference type="EMBL" id="EED34195.1"/>
    </source>
</evidence>
<dbReference type="Pfam" id="PF13561">
    <property type="entry name" value="adh_short_C2"/>
    <property type="match status" value="1"/>
</dbReference>
<keyword evidence="4" id="KW-1185">Reference proteome</keyword>
<evidence type="ECO:0000256" key="2">
    <source>
        <dbReference type="ARBA" id="ARBA00023002"/>
    </source>
</evidence>
<reference evidence="4" key="1">
    <citation type="journal article" date="2013" name="BMC Microbiol.">
        <title>Taxonomy and evolution of bacteriochlorophyll a-containing members of the OM60/NOR5 clade of marine gammaproteobacteria: description of Luminiphilus syltensis gen. nov., sp. nov., reclassification of Haliea rubra as Pseudohaliea rubra gen. nov., comb. nov., and emendation of Chromatocurvus halotolerans.</title>
        <authorList>
            <person name="Spring S."/>
            <person name="Riedel T."/>
            <person name="Sproer C."/>
            <person name="Yan S."/>
            <person name="Harder J."/>
            <person name="Fuchs B.M."/>
        </authorList>
    </citation>
    <scope>NUCLEOTIDE SEQUENCE [LARGE SCALE GENOMIC DNA]</scope>
    <source>
        <strain evidence="4">NOR51-B</strain>
    </source>
</reference>